<dbReference type="OrthoDB" id="2014373at2759"/>
<reference evidence="5" key="1">
    <citation type="journal article" date="2019" name="Toxins">
        <title>Detection of Abrin-Like and Prepropulchellin-Like Toxin Genes and Transcripts Using Whole Genome Sequencing and Full-Length Transcript Sequencing of Abrus precatorius.</title>
        <authorList>
            <person name="Hovde B.T."/>
            <person name="Daligault H.E."/>
            <person name="Hanschen E.R."/>
            <person name="Kunde Y.A."/>
            <person name="Johnson M.B."/>
            <person name="Starkenburg S.R."/>
            <person name="Johnson S.L."/>
        </authorList>
    </citation>
    <scope>NUCLEOTIDE SEQUENCE [LARGE SCALE GENOMIC DNA]</scope>
</reference>
<dbReference type="Proteomes" id="UP000694853">
    <property type="component" value="Unplaced"/>
</dbReference>
<dbReference type="PANTHER" id="PTHR32401:SF45">
    <property type="entry name" value="LECTIN"/>
    <property type="match status" value="1"/>
</dbReference>
<protein>
    <submittedName>
        <fullName evidence="6">Seed lectin subunit I-like</fullName>
    </submittedName>
</protein>
<evidence type="ECO:0000256" key="2">
    <source>
        <dbReference type="ARBA" id="ARBA00022734"/>
    </source>
</evidence>
<evidence type="ECO:0000256" key="1">
    <source>
        <dbReference type="ARBA" id="ARBA00007606"/>
    </source>
</evidence>
<dbReference type="PROSITE" id="PS00307">
    <property type="entry name" value="LECTIN_LEGUME_BETA"/>
    <property type="match status" value="1"/>
</dbReference>
<comment type="similarity">
    <text evidence="1">Belongs to the leguminous lectin family.</text>
</comment>
<sequence length="286" mass="31179">MATTIFQTKNSLSMVLPIFLLLLSKAYSEEITSFSFTKFEPKQPNLRFQGDAVVNPEGKLQLTKVDENSIPKQDSLGRVLYTAPIHLWDKRTGNVASIVTSFSVVIKAQEKTTTAEGLAFFLAAPNTQPGKGGGLLGLFNSDGYNRSNQVVAVEFDTYSNDWDPKTRHIGIDVNNIKSVKTASWGLANGQVAEILITYNPSTKLLVASLIHPSRRTSYIVSEIVDLPNALPEWVRVGFTATTGFDDGYAETHDVLSWSFVSKLPDGSSDALVNDADLASHVLHGSV</sequence>
<dbReference type="CDD" id="cd06899">
    <property type="entry name" value="lectin_legume_LecRK_Arcelin_ConA"/>
    <property type="match status" value="1"/>
</dbReference>
<dbReference type="InterPro" id="IPR050258">
    <property type="entry name" value="Leguminous_Lectin"/>
</dbReference>
<evidence type="ECO:0000313" key="5">
    <source>
        <dbReference type="Proteomes" id="UP000694853"/>
    </source>
</evidence>
<evidence type="ECO:0000259" key="4">
    <source>
        <dbReference type="Pfam" id="PF00139"/>
    </source>
</evidence>
<dbReference type="KEGG" id="aprc:113871314"/>
<dbReference type="InterPro" id="IPR000985">
    <property type="entry name" value="Lectin_LegA_CS"/>
</dbReference>
<dbReference type="InterPro" id="IPR019825">
    <property type="entry name" value="Lectin_legB_Mn/Ca_BS"/>
</dbReference>
<proteinExistence type="inferred from homology"/>
<dbReference type="PROSITE" id="PS00308">
    <property type="entry name" value="LECTIN_LEGUME_ALPHA"/>
    <property type="match status" value="1"/>
</dbReference>
<keyword evidence="2" id="KW-0430">Lectin</keyword>
<dbReference type="SUPFAM" id="SSF49899">
    <property type="entry name" value="Concanavalin A-like lectins/glucanases"/>
    <property type="match status" value="1"/>
</dbReference>
<evidence type="ECO:0000256" key="3">
    <source>
        <dbReference type="SAM" id="SignalP"/>
    </source>
</evidence>
<dbReference type="Gene3D" id="2.60.120.200">
    <property type="match status" value="1"/>
</dbReference>
<dbReference type="InterPro" id="IPR016363">
    <property type="entry name" value="L-lectin"/>
</dbReference>
<organism evidence="5 6">
    <name type="scientific">Abrus precatorius</name>
    <name type="common">Indian licorice</name>
    <name type="synonym">Glycine abrus</name>
    <dbReference type="NCBI Taxonomy" id="3816"/>
    <lineage>
        <taxon>Eukaryota</taxon>
        <taxon>Viridiplantae</taxon>
        <taxon>Streptophyta</taxon>
        <taxon>Embryophyta</taxon>
        <taxon>Tracheophyta</taxon>
        <taxon>Spermatophyta</taxon>
        <taxon>Magnoliopsida</taxon>
        <taxon>eudicotyledons</taxon>
        <taxon>Gunneridae</taxon>
        <taxon>Pentapetalae</taxon>
        <taxon>rosids</taxon>
        <taxon>fabids</taxon>
        <taxon>Fabales</taxon>
        <taxon>Fabaceae</taxon>
        <taxon>Papilionoideae</taxon>
        <taxon>50 kb inversion clade</taxon>
        <taxon>NPAAA clade</taxon>
        <taxon>indigoferoid/millettioid clade</taxon>
        <taxon>Abreae</taxon>
        <taxon>Abrus</taxon>
    </lineage>
</organism>
<dbReference type="PANTHER" id="PTHR32401">
    <property type="entry name" value="CONCANAVALIN A-LIKE LECTIN FAMILY PROTEIN"/>
    <property type="match status" value="1"/>
</dbReference>
<keyword evidence="5" id="KW-1185">Reference proteome</keyword>
<feature type="signal peptide" evidence="3">
    <location>
        <begin position="1"/>
        <end position="28"/>
    </location>
</feature>
<keyword evidence="3" id="KW-0732">Signal</keyword>
<feature type="domain" description="Legume lectin" evidence="4">
    <location>
        <begin position="32"/>
        <end position="264"/>
    </location>
</feature>
<gene>
    <name evidence="6" type="primary">LOC113871314</name>
</gene>
<dbReference type="RefSeq" id="XP_027364149.1">
    <property type="nucleotide sequence ID" value="XM_027508348.1"/>
</dbReference>
<dbReference type="GO" id="GO:0030246">
    <property type="term" value="F:carbohydrate binding"/>
    <property type="evidence" value="ECO:0007669"/>
    <property type="project" value="UniProtKB-KW"/>
</dbReference>
<reference evidence="6" key="2">
    <citation type="submission" date="2025-08" db="UniProtKB">
        <authorList>
            <consortium name="RefSeq"/>
        </authorList>
    </citation>
    <scope>IDENTIFICATION</scope>
    <source>
        <tissue evidence="6">Young leaves</tissue>
    </source>
</reference>
<dbReference type="PIRSF" id="PIRSF002690">
    <property type="entry name" value="L-type_lectin_plant"/>
    <property type="match status" value="1"/>
</dbReference>
<accession>A0A8B8MAN8</accession>
<dbReference type="AlphaFoldDB" id="A0A8B8MAN8"/>
<evidence type="ECO:0000313" key="6">
    <source>
        <dbReference type="RefSeq" id="XP_027364149.1"/>
    </source>
</evidence>
<dbReference type="Pfam" id="PF00139">
    <property type="entry name" value="Lectin_legB"/>
    <property type="match status" value="1"/>
</dbReference>
<dbReference type="GeneID" id="113871314"/>
<name>A0A8B8MAN8_ABRPR</name>
<feature type="chain" id="PRO_5034924474" evidence="3">
    <location>
        <begin position="29"/>
        <end position="286"/>
    </location>
</feature>
<dbReference type="InterPro" id="IPR001220">
    <property type="entry name" value="Legume_lectin_dom"/>
</dbReference>
<dbReference type="InterPro" id="IPR013320">
    <property type="entry name" value="ConA-like_dom_sf"/>
</dbReference>